<sequence>MIKILAFTLLASFVLASDFTLNSPLLARRQERIPCSQQTGVKACETEVDCIPLSYTCCPPGNGPPGGCPPTERCWLGTNGEYGCCPLGETCAGPGGVNQDSSIIVSTITDLSTFPASSEAATITSTYTSSSTLTITEPSSSVTPTFIYSSYGSITPSGNATVTSALPSLSTTSSPSQFTGAAAHYVSPQGLLAAGALAAARLVL</sequence>
<evidence type="ECO:0000256" key="1">
    <source>
        <dbReference type="SAM" id="SignalP"/>
    </source>
</evidence>
<dbReference type="OrthoDB" id="3945368at2759"/>
<evidence type="ECO:0000313" key="3">
    <source>
        <dbReference type="Proteomes" id="UP000800200"/>
    </source>
</evidence>
<dbReference type="AlphaFoldDB" id="A0A6A6DXK0"/>
<name>A0A6A6DXK0_9PEZI</name>
<keyword evidence="3" id="KW-1185">Reference proteome</keyword>
<dbReference type="EMBL" id="ML994645">
    <property type="protein sequence ID" value="KAF2182918.1"/>
    <property type="molecule type" value="Genomic_DNA"/>
</dbReference>
<accession>A0A6A6DXK0</accession>
<keyword evidence="1" id="KW-0732">Signal</keyword>
<feature type="signal peptide" evidence="1">
    <location>
        <begin position="1"/>
        <end position="16"/>
    </location>
</feature>
<protein>
    <recommendedName>
        <fullName evidence="4">GPI anchored serine-threonine rich protein</fullName>
    </recommendedName>
</protein>
<organism evidence="2 3">
    <name type="scientific">Zopfia rhizophila CBS 207.26</name>
    <dbReference type="NCBI Taxonomy" id="1314779"/>
    <lineage>
        <taxon>Eukaryota</taxon>
        <taxon>Fungi</taxon>
        <taxon>Dikarya</taxon>
        <taxon>Ascomycota</taxon>
        <taxon>Pezizomycotina</taxon>
        <taxon>Dothideomycetes</taxon>
        <taxon>Dothideomycetes incertae sedis</taxon>
        <taxon>Zopfiaceae</taxon>
        <taxon>Zopfia</taxon>
    </lineage>
</organism>
<reference evidence="2" key="1">
    <citation type="journal article" date="2020" name="Stud. Mycol.">
        <title>101 Dothideomycetes genomes: a test case for predicting lifestyles and emergence of pathogens.</title>
        <authorList>
            <person name="Haridas S."/>
            <person name="Albert R."/>
            <person name="Binder M."/>
            <person name="Bloem J."/>
            <person name="Labutti K."/>
            <person name="Salamov A."/>
            <person name="Andreopoulos B."/>
            <person name="Baker S."/>
            <person name="Barry K."/>
            <person name="Bills G."/>
            <person name="Bluhm B."/>
            <person name="Cannon C."/>
            <person name="Castanera R."/>
            <person name="Culley D."/>
            <person name="Daum C."/>
            <person name="Ezra D."/>
            <person name="Gonzalez J."/>
            <person name="Henrissat B."/>
            <person name="Kuo A."/>
            <person name="Liang C."/>
            <person name="Lipzen A."/>
            <person name="Lutzoni F."/>
            <person name="Magnuson J."/>
            <person name="Mondo S."/>
            <person name="Nolan M."/>
            <person name="Ohm R."/>
            <person name="Pangilinan J."/>
            <person name="Park H.-J."/>
            <person name="Ramirez L."/>
            <person name="Alfaro M."/>
            <person name="Sun H."/>
            <person name="Tritt A."/>
            <person name="Yoshinaga Y."/>
            <person name="Zwiers L.-H."/>
            <person name="Turgeon B."/>
            <person name="Goodwin S."/>
            <person name="Spatafora J."/>
            <person name="Crous P."/>
            <person name="Grigoriev I."/>
        </authorList>
    </citation>
    <scope>NUCLEOTIDE SEQUENCE</scope>
    <source>
        <strain evidence="2">CBS 207.26</strain>
    </source>
</reference>
<proteinExistence type="predicted"/>
<gene>
    <name evidence="2" type="ORF">K469DRAFT_690372</name>
</gene>
<dbReference type="Proteomes" id="UP000800200">
    <property type="component" value="Unassembled WGS sequence"/>
</dbReference>
<feature type="chain" id="PRO_5025495378" description="GPI anchored serine-threonine rich protein" evidence="1">
    <location>
        <begin position="17"/>
        <end position="204"/>
    </location>
</feature>
<evidence type="ECO:0000313" key="2">
    <source>
        <dbReference type="EMBL" id="KAF2182918.1"/>
    </source>
</evidence>
<evidence type="ECO:0008006" key="4">
    <source>
        <dbReference type="Google" id="ProtNLM"/>
    </source>
</evidence>